<protein>
    <submittedName>
        <fullName evidence="1">Uncharacterized protein</fullName>
    </submittedName>
</protein>
<evidence type="ECO:0000313" key="2">
    <source>
        <dbReference type="Proteomes" id="UP000836841"/>
    </source>
</evidence>
<feature type="non-terminal residue" evidence="1">
    <location>
        <position position="39"/>
    </location>
</feature>
<dbReference type="EMBL" id="OU466863">
    <property type="protein sequence ID" value="CAH2079008.1"/>
    <property type="molecule type" value="Genomic_DNA"/>
</dbReference>
<accession>A0AAU9T498</accession>
<organism evidence="1 2">
    <name type="scientific">Thlaspi arvense</name>
    <name type="common">Field penny-cress</name>
    <dbReference type="NCBI Taxonomy" id="13288"/>
    <lineage>
        <taxon>Eukaryota</taxon>
        <taxon>Viridiplantae</taxon>
        <taxon>Streptophyta</taxon>
        <taxon>Embryophyta</taxon>
        <taxon>Tracheophyta</taxon>
        <taxon>Spermatophyta</taxon>
        <taxon>Magnoliopsida</taxon>
        <taxon>eudicotyledons</taxon>
        <taxon>Gunneridae</taxon>
        <taxon>Pentapetalae</taxon>
        <taxon>rosids</taxon>
        <taxon>malvids</taxon>
        <taxon>Brassicales</taxon>
        <taxon>Brassicaceae</taxon>
        <taxon>Thlaspideae</taxon>
        <taxon>Thlaspi</taxon>
    </lineage>
</organism>
<gene>
    <name evidence="1" type="ORF">TAV2_LOCUS23423</name>
</gene>
<proteinExistence type="predicted"/>
<dbReference type="AlphaFoldDB" id="A0AAU9T498"/>
<keyword evidence="2" id="KW-1185">Reference proteome</keyword>
<evidence type="ECO:0000313" key="1">
    <source>
        <dbReference type="EMBL" id="CAH2079008.1"/>
    </source>
</evidence>
<reference evidence="1 2" key="1">
    <citation type="submission" date="2022-03" db="EMBL/GenBank/DDBJ databases">
        <authorList>
            <person name="Nunn A."/>
            <person name="Chopra R."/>
            <person name="Nunn A."/>
            <person name="Contreras Garrido A."/>
        </authorList>
    </citation>
    <scope>NUCLEOTIDE SEQUENCE [LARGE SCALE GENOMIC DNA]</scope>
</reference>
<dbReference type="Proteomes" id="UP000836841">
    <property type="component" value="Chromosome 7"/>
</dbReference>
<name>A0AAU9T498_THLAR</name>
<sequence length="39" mass="4368">MMQREGIKDIIKLGWCGSGDDLSRNLQMDYICGFELSGS</sequence>